<reference evidence="7 8" key="1">
    <citation type="submission" date="2019-02" db="EMBL/GenBank/DDBJ databases">
        <title>Paenibacillus sp. nov., isolated from surface-sterilized tissue of Thalictrum simplex L.</title>
        <authorList>
            <person name="Tuo L."/>
        </authorList>
    </citation>
    <scope>NUCLEOTIDE SEQUENCE [LARGE SCALE GENOMIC DNA]</scope>
    <source>
        <strain evidence="7 8">N2SHLJ1</strain>
    </source>
</reference>
<dbReference type="Pfam" id="PF00072">
    <property type="entry name" value="Response_reg"/>
    <property type="match status" value="1"/>
</dbReference>
<organism evidence="7 8">
    <name type="scientific">Paenibacillus thalictri</name>
    <dbReference type="NCBI Taxonomy" id="2527873"/>
    <lineage>
        <taxon>Bacteria</taxon>
        <taxon>Bacillati</taxon>
        <taxon>Bacillota</taxon>
        <taxon>Bacilli</taxon>
        <taxon>Bacillales</taxon>
        <taxon>Paenibacillaceae</taxon>
        <taxon>Paenibacillus</taxon>
    </lineage>
</organism>
<name>A0A4Q9DU11_9BACL</name>
<proteinExistence type="predicted"/>
<dbReference type="GO" id="GO:0043565">
    <property type="term" value="F:sequence-specific DNA binding"/>
    <property type="evidence" value="ECO:0007669"/>
    <property type="project" value="InterPro"/>
</dbReference>
<dbReference type="PANTHER" id="PTHR43280">
    <property type="entry name" value="ARAC-FAMILY TRANSCRIPTIONAL REGULATOR"/>
    <property type="match status" value="1"/>
</dbReference>
<evidence type="ECO:0000256" key="1">
    <source>
        <dbReference type="ARBA" id="ARBA00023015"/>
    </source>
</evidence>
<evidence type="ECO:0000313" key="8">
    <source>
        <dbReference type="Proteomes" id="UP000293142"/>
    </source>
</evidence>
<dbReference type="GO" id="GO:0003700">
    <property type="term" value="F:DNA-binding transcription factor activity"/>
    <property type="evidence" value="ECO:0007669"/>
    <property type="project" value="InterPro"/>
</dbReference>
<dbReference type="OrthoDB" id="342399at2"/>
<dbReference type="AlphaFoldDB" id="A0A4Q9DU11"/>
<dbReference type="InterPro" id="IPR011006">
    <property type="entry name" value="CheY-like_superfamily"/>
</dbReference>
<dbReference type="SUPFAM" id="SSF46689">
    <property type="entry name" value="Homeodomain-like"/>
    <property type="match status" value="2"/>
</dbReference>
<feature type="domain" description="HTH araC/xylS-type" evidence="5">
    <location>
        <begin position="427"/>
        <end position="525"/>
    </location>
</feature>
<dbReference type="Gene3D" id="1.10.10.60">
    <property type="entry name" value="Homeodomain-like"/>
    <property type="match status" value="2"/>
</dbReference>
<dbReference type="InterPro" id="IPR018060">
    <property type="entry name" value="HTH_AraC"/>
</dbReference>
<dbReference type="PROSITE" id="PS01124">
    <property type="entry name" value="HTH_ARAC_FAMILY_2"/>
    <property type="match status" value="1"/>
</dbReference>
<dbReference type="SMART" id="SM00342">
    <property type="entry name" value="HTH_ARAC"/>
    <property type="match status" value="1"/>
</dbReference>
<dbReference type="PROSITE" id="PS00041">
    <property type="entry name" value="HTH_ARAC_FAMILY_1"/>
    <property type="match status" value="1"/>
</dbReference>
<keyword evidence="4" id="KW-0597">Phosphoprotein</keyword>
<dbReference type="CDD" id="cd17536">
    <property type="entry name" value="REC_YesN-like"/>
    <property type="match status" value="1"/>
</dbReference>
<evidence type="ECO:0000256" key="3">
    <source>
        <dbReference type="ARBA" id="ARBA00023163"/>
    </source>
</evidence>
<dbReference type="PANTHER" id="PTHR43280:SF10">
    <property type="entry name" value="REGULATORY PROTEIN POCR"/>
    <property type="match status" value="1"/>
</dbReference>
<accession>A0A4Q9DU11</accession>
<gene>
    <name evidence="7" type="ORF">EYB31_08615</name>
</gene>
<evidence type="ECO:0000256" key="4">
    <source>
        <dbReference type="PROSITE-ProRule" id="PRU00169"/>
    </source>
</evidence>
<feature type="domain" description="Response regulatory" evidence="6">
    <location>
        <begin position="6"/>
        <end position="124"/>
    </location>
</feature>
<dbReference type="GO" id="GO:0000160">
    <property type="term" value="P:phosphorelay signal transduction system"/>
    <property type="evidence" value="ECO:0007669"/>
    <property type="project" value="InterPro"/>
</dbReference>
<sequence>MSSVMDILLVEDETEVLEGICLALRQLVADTCRIYAVGNAEDAREILQAIRPRVIVTDIVLPGMSGLELLEEVRTIPGYSPKTIVISSYNEFAYAQQSLRLGALDYVLKPFDKSEFIQKIAGVLELIEGEDRKISELQHQIEHSRMGTKVLMDQYILSFCTKKTHLQEHIYHRLQLWNLTWLTTTPYRLFAFGLHGDAHGRDKEVELQLFAVSNVAAETLQRFPPSYLLKNVHNRWIVITAYPDAEQIMEDIRDNVRKFQRQELFFGASATMFSFQSLSDAYDQAIQALRWAFANRSPLLFYSDISEGRGENMSGDADADCVSMLMNGDSEGIEAVVGRKIDNMVRFTHVQHRKQLAQSCLDWIIAVQALLNEKTGFQMDQIPLSLWEKLEQCATMEEIKRELTGYYVALSSKIASDLPVMSNAIIEQAKAIIAEESHGELSLNRLAERLAIHPVWLSHLFKKETGQNFSDYMIDLKIDNAKKLLRESSLKIYEIAAKIGYQDLQHFGKIFKKRTGMSPKEFRYGK</sequence>
<keyword evidence="8" id="KW-1185">Reference proteome</keyword>
<dbReference type="InterPro" id="IPR001789">
    <property type="entry name" value="Sig_transdc_resp-reg_receiver"/>
</dbReference>
<dbReference type="InterPro" id="IPR018062">
    <property type="entry name" value="HTH_AraC-typ_CS"/>
</dbReference>
<dbReference type="PRINTS" id="PR00032">
    <property type="entry name" value="HTHARAC"/>
</dbReference>
<evidence type="ECO:0000259" key="5">
    <source>
        <dbReference type="PROSITE" id="PS01124"/>
    </source>
</evidence>
<protein>
    <submittedName>
        <fullName evidence="7">Response regulator</fullName>
    </submittedName>
</protein>
<dbReference type="EMBL" id="SIRE01000005">
    <property type="protein sequence ID" value="TBL80463.1"/>
    <property type="molecule type" value="Genomic_DNA"/>
</dbReference>
<dbReference type="Gene3D" id="3.40.50.2300">
    <property type="match status" value="1"/>
</dbReference>
<keyword evidence="1" id="KW-0805">Transcription regulation</keyword>
<dbReference type="Proteomes" id="UP000293142">
    <property type="component" value="Unassembled WGS sequence"/>
</dbReference>
<dbReference type="SMART" id="SM00448">
    <property type="entry name" value="REC"/>
    <property type="match status" value="1"/>
</dbReference>
<evidence type="ECO:0000313" key="7">
    <source>
        <dbReference type="EMBL" id="TBL80463.1"/>
    </source>
</evidence>
<dbReference type="SUPFAM" id="SSF52172">
    <property type="entry name" value="CheY-like"/>
    <property type="match status" value="1"/>
</dbReference>
<comment type="caution">
    <text evidence="7">The sequence shown here is derived from an EMBL/GenBank/DDBJ whole genome shotgun (WGS) entry which is preliminary data.</text>
</comment>
<evidence type="ECO:0000259" key="6">
    <source>
        <dbReference type="PROSITE" id="PS50110"/>
    </source>
</evidence>
<keyword evidence="2" id="KW-0238">DNA-binding</keyword>
<dbReference type="Pfam" id="PF12833">
    <property type="entry name" value="HTH_18"/>
    <property type="match status" value="1"/>
</dbReference>
<dbReference type="InterPro" id="IPR009057">
    <property type="entry name" value="Homeodomain-like_sf"/>
</dbReference>
<dbReference type="InterPro" id="IPR020449">
    <property type="entry name" value="Tscrpt_reg_AraC-type_HTH"/>
</dbReference>
<feature type="modified residue" description="4-aspartylphosphate" evidence="4">
    <location>
        <position position="58"/>
    </location>
</feature>
<dbReference type="PROSITE" id="PS50110">
    <property type="entry name" value="RESPONSE_REGULATORY"/>
    <property type="match status" value="1"/>
</dbReference>
<evidence type="ECO:0000256" key="2">
    <source>
        <dbReference type="ARBA" id="ARBA00023125"/>
    </source>
</evidence>
<dbReference type="RefSeq" id="WP_131012876.1">
    <property type="nucleotide sequence ID" value="NZ_SIRE01000005.1"/>
</dbReference>
<keyword evidence="3" id="KW-0804">Transcription</keyword>